<dbReference type="PROSITE" id="PS50110">
    <property type="entry name" value="RESPONSE_REGULATORY"/>
    <property type="match status" value="1"/>
</dbReference>
<feature type="domain" description="Response regulatory" evidence="3">
    <location>
        <begin position="3"/>
        <end position="119"/>
    </location>
</feature>
<proteinExistence type="predicted"/>
<dbReference type="Pfam" id="PF00072">
    <property type="entry name" value="Response_reg"/>
    <property type="match status" value="1"/>
</dbReference>
<dbReference type="AlphaFoldDB" id="A0A844QFI5"/>
<dbReference type="SUPFAM" id="SSF52172">
    <property type="entry name" value="CheY-like"/>
    <property type="match status" value="1"/>
</dbReference>
<dbReference type="InterPro" id="IPR011006">
    <property type="entry name" value="CheY-like_superfamily"/>
</dbReference>
<feature type="modified residue" description="4-aspartylphosphate" evidence="2">
    <location>
        <position position="52"/>
    </location>
</feature>
<dbReference type="SMART" id="SM00448">
    <property type="entry name" value="REC"/>
    <property type="match status" value="1"/>
</dbReference>
<dbReference type="RefSeq" id="WP_156713029.1">
    <property type="nucleotide sequence ID" value="NZ_WPHG01000003.1"/>
</dbReference>
<evidence type="ECO:0000256" key="2">
    <source>
        <dbReference type="PROSITE-ProRule" id="PRU00169"/>
    </source>
</evidence>
<keyword evidence="1 2" id="KW-0597">Phosphoprotein</keyword>
<dbReference type="Proteomes" id="UP000463224">
    <property type="component" value="Unassembled WGS sequence"/>
</dbReference>
<sequence>MTLILIVEDNPINRDVLGRRLERRGYNIRFAEDGPAGVQAAGDVMPDVILMDIGLGEMDGWEATRRIKADPRTEAIPIIALTASAFESDRVKSLEAGCCDFDTKPVDLPRLLGKIEGSLQARARSRAADSAA</sequence>
<name>A0A844QFI5_9HYPH</name>
<dbReference type="Gene3D" id="3.40.50.2300">
    <property type="match status" value="1"/>
</dbReference>
<evidence type="ECO:0000313" key="5">
    <source>
        <dbReference type="Proteomes" id="UP000463224"/>
    </source>
</evidence>
<dbReference type="GO" id="GO:0000160">
    <property type="term" value="P:phosphorelay signal transduction system"/>
    <property type="evidence" value="ECO:0007669"/>
    <property type="project" value="InterPro"/>
</dbReference>
<accession>A0A844QFI5</accession>
<comment type="caution">
    <text evidence="4">The sequence shown here is derived from an EMBL/GenBank/DDBJ whole genome shotgun (WGS) entry which is preliminary data.</text>
</comment>
<gene>
    <name evidence="4" type="ORF">GN330_12410</name>
</gene>
<protein>
    <submittedName>
        <fullName evidence="4">Response regulator</fullName>
    </submittedName>
</protein>
<dbReference type="PANTHER" id="PTHR45339:SF3">
    <property type="entry name" value="HISTIDINE KINASE"/>
    <property type="match status" value="1"/>
</dbReference>
<keyword evidence="5" id="KW-1185">Reference proteome</keyword>
<evidence type="ECO:0000256" key="1">
    <source>
        <dbReference type="ARBA" id="ARBA00022553"/>
    </source>
</evidence>
<dbReference type="PANTHER" id="PTHR45339">
    <property type="entry name" value="HYBRID SIGNAL TRANSDUCTION HISTIDINE KINASE J"/>
    <property type="match status" value="1"/>
</dbReference>
<evidence type="ECO:0000313" key="4">
    <source>
        <dbReference type="EMBL" id="MVA98045.1"/>
    </source>
</evidence>
<organism evidence="4 5">
    <name type="scientific">Nitratireductor arenosus</name>
    <dbReference type="NCBI Taxonomy" id="2682096"/>
    <lineage>
        <taxon>Bacteria</taxon>
        <taxon>Pseudomonadati</taxon>
        <taxon>Pseudomonadota</taxon>
        <taxon>Alphaproteobacteria</taxon>
        <taxon>Hyphomicrobiales</taxon>
        <taxon>Phyllobacteriaceae</taxon>
        <taxon>Nitratireductor</taxon>
    </lineage>
</organism>
<reference evidence="4 5" key="1">
    <citation type="submission" date="2019-12" db="EMBL/GenBank/DDBJ databases">
        <title>Nitratireductor arenosus sp. nov., Isolated from sea sand, Jeju island, South Korea.</title>
        <authorList>
            <person name="Kim W."/>
        </authorList>
    </citation>
    <scope>NUCLEOTIDE SEQUENCE [LARGE SCALE GENOMIC DNA]</scope>
    <source>
        <strain evidence="4 5">CAU 1489</strain>
    </source>
</reference>
<dbReference type="EMBL" id="WPHG01000003">
    <property type="protein sequence ID" value="MVA98045.1"/>
    <property type="molecule type" value="Genomic_DNA"/>
</dbReference>
<evidence type="ECO:0000259" key="3">
    <source>
        <dbReference type="PROSITE" id="PS50110"/>
    </source>
</evidence>
<dbReference type="InterPro" id="IPR001789">
    <property type="entry name" value="Sig_transdc_resp-reg_receiver"/>
</dbReference>